<dbReference type="AlphaFoldDB" id="A0AAV6VUE9"/>
<gene>
    <name evidence="1" type="ORF">JTE90_021930</name>
</gene>
<keyword evidence="2" id="KW-1185">Reference proteome</keyword>
<comment type="caution">
    <text evidence="1">The sequence shown here is derived from an EMBL/GenBank/DDBJ whole genome shotgun (WGS) entry which is preliminary data.</text>
</comment>
<evidence type="ECO:0000313" key="2">
    <source>
        <dbReference type="Proteomes" id="UP000827092"/>
    </source>
</evidence>
<dbReference type="Proteomes" id="UP000827092">
    <property type="component" value="Unassembled WGS sequence"/>
</dbReference>
<proteinExistence type="predicted"/>
<reference evidence="1 2" key="1">
    <citation type="journal article" date="2022" name="Nat. Ecol. Evol.">
        <title>A masculinizing supergene underlies an exaggerated male reproductive morph in a spider.</title>
        <authorList>
            <person name="Hendrickx F."/>
            <person name="De Corte Z."/>
            <person name="Sonet G."/>
            <person name="Van Belleghem S.M."/>
            <person name="Kostlbacher S."/>
            <person name="Vangestel C."/>
        </authorList>
    </citation>
    <scope>NUCLEOTIDE SEQUENCE [LARGE SCALE GENOMIC DNA]</scope>
    <source>
        <strain evidence="1">W744_W776</strain>
    </source>
</reference>
<dbReference type="EMBL" id="JAFNEN010000017">
    <property type="protein sequence ID" value="KAG8200280.1"/>
    <property type="molecule type" value="Genomic_DNA"/>
</dbReference>
<protein>
    <submittedName>
        <fullName evidence="1">Uncharacterized protein</fullName>
    </submittedName>
</protein>
<organism evidence="1 2">
    <name type="scientific">Oedothorax gibbosus</name>
    <dbReference type="NCBI Taxonomy" id="931172"/>
    <lineage>
        <taxon>Eukaryota</taxon>
        <taxon>Metazoa</taxon>
        <taxon>Ecdysozoa</taxon>
        <taxon>Arthropoda</taxon>
        <taxon>Chelicerata</taxon>
        <taxon>Arachnida</taxon>
        <taxon>Araneae</taxon>
        <taxon>Araneomorphae</taxon>
        <taxon>Entelegynae</taxon>
        <taxon>Araneoidea</taxon>
        <taxon>Linyphiidae</taxon>
        <taxon>Erigoninae</taxon>
        <taxon>Oedothorax</taxon>
    </lineage>
</organism>
<sequence>KCLKCWNKFCIYNYEVRSSRDMRKRFHLHWSRNFYRALYGTNCALDDAIL</sequence>
<feature type="non-terminal residue" evidence="1">
    <location>
        <position position="1"/>
    </location>
</feature>
<name>A0AAV6VUE9_9ARAC</name>
<accession>A0AAV6VUE9</accession>
<evidence type="ECO:0000313" key="1">
    <source>
        <dbReference type="EMBL" id="KAG8200280.1"/>
    </source>
</evidence>